<comment type="caution">
    <text evidence="2">The sequence shown here is derived from an EMBL/GenBank/DDBJ whole genome shotgun (WGS) entry which is preliminary data.</text>
</comment>
<evidence type="ECO:0000313" key="2">
    <source>
        <dbReference type="EMBL" id="MBW3468233.1"/>
    </source>
</evidence>
<name>A0A951IZ73_9BACT</name>
<keyword evidence="1" id="KW-0812">Transmembrane</keyword>
<organism evidence="2 3">
    <name type="scientific">Arthrospiribacter ruber</name>
    <dbReference type="NCBI Taxonomy" id="2487934"/>
    <lineage>
        <taxon>Bacteria</taxon>
        <taxon>Pseudomonadati</taxon>
        <taxon>Bacteroidota</taxon>
        <taxon>Cytophagia</taxon>
        <taxon>Cytophagales</taxon>
        <taxon>Cyclobacteriaceae</taxon>
        <taxon>Arthrospiribacter</taxon>
    </lineage>
</organism>
<protein>
    <submittedName>
        <fullName evidence="2">Membrane biogenesis protein</fullName>
    </submittedName>
</protein>
<reference evidence="2 3" key="1">
    <citation type="journal article" date="2020" name="Syst. Appl. Microbiol.">
        <title>Arthrospiribacter ruber gen. nov., sp. nov., a novel bacterium isolated from Arthrospira cultures.</title>
        <authorList>
            <person name="Waleron M."/>
            <person name="Misztak A."/>
            <person name="Waleron M.M."/>
            <person name="Furmaniak M."/>
            <person name="Mrozik A."/>
            <person name="Waleron K."/>
        </authorList>
    </citation>
    <scope>NUCLEOTIDE SEQUENCE [LARGE SCALE GENOMIC DNA]</scope>
    <source>
        <strain evidence="2 3">DPMB0001</strain>
    </source>
</reference>
<sequence>MKRKYFLWILIPLFFFLIVLPGAAVFLLYKNQKQLTQKGLAALNEKIPGELIIKDSYISPFKNFPYISIDLHQAKLFGEKGNYQDTILSVKDLYVGFDVMEIISGNYTVKSVKLSSGKIHLLTDSEGKLNLMKAIEMEKEVEKDEVGLDLSLSSISLEDVLVTHQEPTSSSSLSMKIAKSQAAIKLQQDHVFVDLDGALVLDLYQDGEPSFFNEKNIGLGLALDYNQATGTVNLKKSQLQLEEARFSLSGSAIIKDDIDLDLKLGGEKPDFSLIAAFLPNETAEGLKRYKNQGEVFFNGRVRGKAGNGQVPEIAVEFGCENAYFLNPNSDKKVDDLRFTGYFTNGKDRNLKTSEFQLLNFNARPEEGIFQGRLVIRDFENPYVKINLNADLDLGFLGQFFEIEGLQGISGQVMLNMDFDELIDIESGIGTVGDMQNTLQSELIVKNLNFSLPELPYPVRQMNAYAFMKEGNLRLDRLDFKILDSDFSMKGSFDDFPALIHGEDLPVKANMSAKATKIDLGQLLPEDSSMTEVITDFRVKLAFESRGNQLQNFEYLPKGEFFVEDFYAKLKHFPHELHDFDVDILIGEKKLEIKEFTGMIDTSDFRFTGKIDNYPKWFEQVTVGSSNIYFDFESENLVVNDLLTYQGVNYLPEDYREEQLQQVKAKGKVNLLYDGDFQSADLVLEQLQGRMKIHPLKLEDFQGRVHFEENFVQVDDFKGKMGISDFKVNLGYNLSDSLVSKKNYFSIISERLDLDALLGFESIDKEVKHEEAFNIFELPFSDMDFSARIDKMNYHTFWLDDVVFEGRTTPNHYLYVDTLGLRAADGRLGVKGYFNGSDPDKIYFNSTMKAEKLDLDKLMIKFDNFGQDQMINENLHGLVSGTIKSNFLVYPDLTPIIEKSEAQMDLIVYQGRLVKFAPLQAMGDYFKDRNLNNVRFDTLKNTFELKEGILNIPRMNINSSLGFIEISGKQSLDLNMDYFIRVPLGLVTQVGFRSLFGGKSREEIDPEQEDEIIRRDPNSRVRFLNISMSGTPDNYKIGLGRDKNK</sequence>
<keyword evidence="1" id="KW-1133">Transmembrane helix</keyword>
<feature type="transmembrane region" description="Helical" evidence="1">
    <location>
        <begin position="7"/>
        <end position="29"/>
    </location>
</feature>
<gene>
    <name evidence="2" type="ORF">EGN73_10460</name>
</gene>
<proteinExistence type="predicted"/>
<dbReference type="GO" id="GO:0090313">
    <property type="term" value="P:regulation of protein targeting to membrane"/>
    <property type="evidence" value="ECO:0007669"/>
    <property type="project" value="TreeGrafter"/>
</dbReference>
<dbReference type="PANTHER" id="PTHR30441">
    <property type="entry name" value="DUF748 DOMAIN-CONTAINING PROTEIN"/>
    <property type="match status" value="1"/>
</dbReference>
<dbReference type="AlphaFoldDB" id="A0A951IZ73"/>
<dbReference type="RefSeq" id="WP_219289207.1">
    <property type="nucleotide sequence ID" value="NZ_RPHB01000004.1"/>
</dbReference>
<dbReference type="GO" id="GO:0005886">
    <property type="term" value="C:plasma membrane"/>
    <property type="evidence" value="ECO:0007669"/>
    <property type="project" value="TreeGrafter"/>
</dbReference>
<evidence type="ECO:0000313" key="3">
    <source>
        <dbReference type="Proteomes" id="UP000727490"/>
    </source>
</evidence>
<dbReference type="InterPro" id="IPR052894">
    <property type="entry name" value="AsmA-related"/>
</dbReference>
<dbReference type="EMBL" id="RPHB01000004">
    <property type="protein sequence ID" value="MBW3468233.1"/>
    <property type="molecule type" value="Genomic_DNA"/>
</dbReference>
<accession>A0A951IZ73</accession>
<keyword evidence="1" id="KW-0472">Membrane</keyword>
<dbReference type="Proteomes" id="UP000727490">
    <property type="component" value="Unassembled WGS sequence"/>
</dbReference>
<evidence type="ECO:0000256" key="1">
    <source>
        <dbReference type="SAM" id="Phobius"/>
    </source>
</evidence>
<keyword evidence="3" id="KW-1185">Reference proteome</keyword>
<dbReference type="PANTHER" id="PTHR30441:SF8">
    <property type="entry name" value="DUF748 DOMAIN-CONTAINING PROTEIN"/>
    <property type="match status" value="1"/>
</dbReference>